<dbReference type="Proteomes" id="UP000011566">
    <property type="component" value="Unassembled WGS sequence"/>
</dbReference>
<feature type="binding site" evidence="10">
    <location>
        <position position="67"/>
    </location>
    <ligand>
        <name>Mg(2+)</name>
        <dbReference type="ChEBI" id="CHEBI:18420"/>
    </ligand>
</feature>
<dbReference type="GO" id="GO:0004810">
    <property type="term" value="F:CCA tRNA nucleotidyltransferase activity"/>
    <property type="evidence" value="ECO:0007669"/>
    <property type="project" value="UniProtKB-UniRule"/>
</dbReference>
<dbReference type="SUPFAM" id="SSF81301">
    <property type="entry name" value="Nucleotidyltransferase"/>
    <property type="match status" value="1"/>
</dbReference>
<dbReference type="PANTHER" id="PTHR39643">
    <property type="entry name" value="CCA-ADDING ENZYME"/>
    <property type="match status" value="1"/>
</dbReference>
<dbReference type="NCBIfam" id="TIGR03671">
    <property type="entry name" value="cca_archaeal"/>
    <property type="match status" value="1"/>
</dbReference>
<comment type="subunit">
    <text evidence="10">Homodimer.</text>
</comment>
<dbReference type="Gene3D" id="3.30.70.590">
    <property type="entry name" value="Poly(A) polymerase predicted RNA binding domain"/>
    <property type="match status" value="1"/>
</dbReference>
<dbReference type="GO" id="GO:0001680">
    <property type="term" value="P:tRNA 3'-terminal CCA addition"/>
    <property type="evidence" value="ECO:0007669"/>
    <property type="project" value="UniProtKB-UniRule"/>
</dbReference>
<dbReference type="GO" id="GO:0005524">
    <property type="term" value="F:ATP binding"/>
    <property type="evidence" value="ECO:0007669"/>
    <property type="project" value="UniProtKB-UniRule"/>
</dbReference>
<dbReference type="InterPro" id="IPR006116">
    <property type="entry name" value="NT_2-5OAS_ClassI-CCAase"/>
</dbReference>
<dbReference type="PIRSF" id="PIRSF005335">
    <property type="entry name" value="CCA_arch"/>
    <property type="match status" value="1"/>
</dbReference>
<dbReference type="Gene3D" id="3.30.460.10">
    <property type="entry name" value="Beta Polymerase, domain 2"/>
    <property type="match status" value="1"/>
</dbReference>
<dbReference type="EC" id="2.7.7.72" evidence="10"/>
<comment type="catalytic activity">
    <reaction evidence="10">
        <text>a tRNA with a 3' CCA end + 2 CTP + ATP = a tRNA with a 3' CCACCA end + 3 diphosphate</text>
        <dbReference type="Rhea" id="RHEA:76235"/>
        <dbReference type="Rhea" id="RHEA-COMP:10468"/>
        <dbReference type="Rhea" id="RHEA-COMP:18655"/>
        <dbReference type="ChEBI" id="CHEBI:30616"/>
        <dbReference type="ChEBI" id="CHEBI:33019"/>
        <dbReference type="ChEBI" id="CHEBI:37563"/>
        <dbReference type="ChEBI" id="CHEBI:83071"/>
        <dbReference type="ChEBI" id="CHEBI:195187"/>
    </reaction>
</comment>
<keyword evidence="3 10" id="KW-0548">Nucleotidyltransferase</keyword>
<feature type="binding site" evidence="10">
    <location>
        <position position="170"/>
    </location>
    <ligand>
        <name>ATP</name>
        <dbReference type="ChEBI" id="CHEBI:30616"/>
    </ligand>
</feature>
<evidence type="ECO:0000256" key="9">
    <source>
        <dbReference type="ARBA" id="ARBA00022884"/>
    </source>
</evidence>
<feature type="binding site" evidence="10">
    <location>
        <position position="55"/>
    </location>
    <ligand>
        <name>CTP</name>
        <dbReference type="ChEBI" id="CHEBI:37563"/>
    </ligand>
</feature>
<keyword evidence="6 10" id="KW-0692">RNA repair</keyword>
<dbReference type="Pfam" id="PF21133">
    <property type="entry name" value="CAA_C"/>
    <property type="match status" value="1"/>
</dbReference>
<evidence type="ECO:0000256" key="5">
    <source>
        <dbReference type="ARBA" id="ARBA00022741"/>
    </source>
</evidence>
<gene>
    <name evidence="10" type="primary">cca</name>
    <name evidence="14" type="ORF">C447_01155</name>
</gene>
<organism evidence="14 15">
    <name type="scientific">Halococcus hamelinensis 100A6</name>
    <dbReference type="NCBI Taxonomy" id="1132509"/>
    <lineage>
        <taxon>Archaea</taxon>
        <taxon>Methanobacteriati</taxon>
        <taxon>Methanobacteriota</taxon>
        <taxon>Stenosarchaea group</taxon>
        <taxon>Halobacteria</taxon>
        <taxon>Halobacteriales</taxon>
        <taxon>Halococcaceae</taxon>
        <taxon>Halococcus</taxon>
    </lineage>
</organism>
<feature type="binding site" evidence="10">
    <location>
        <position position="170"/>
    </location>
    <ligand>
        <name>CTP</name>
        <dbReference type="ChEBI" id="CHEBI:37563"/>
    </ligand>
</feature>
<dbReference type="AlphaFoldDB" id="M0M9V5"/>
<dbReference type="OrthoDB" id="7378at2157"/>
<dbReference type="Gene3D" id="1.10.1410.30">
    <property type="entry name" value="CCA tRNA nucleotidyltransferase, domain 2"/>
    <property type="match status" value="1"/>
</dbReference>
<evidence type="ECO:0000256" key="1">
    <source>
        <dbReference type="ARBA" id="ARBA00022679"/>
    </source>
</evidence>
<reference evidence="14 15" key="1">
    <citation type="journal article" date="2014" name="PLoS Genet.">
        <title>Phylogenetically driven sequencing of extremely halophilic archaea reveals strategies for static and dynamic osmo-response.</title>
        <authorList>
            <person name="Becker E.A."/>
            <person name="Seitzer P.M."/>
            <person name="Tritt A."/>
            <person name="Larsen D."/>
            <person name="Krusor M."/>
            <person name="Yao A.I."/>
            <person name="Wu D."/>
            <person name="Madern D."/>
            <person name="Eisen J.A."/>
            <person name="Darling A.E."/>
            <person name="Facciotti M.T."/>
        </authorList>
    </citation>
    <scope>NUCLEOTIDE SEQUENCE [LARGE SCALE GENOMIC DNA]</scope>
    <source>
        <strain evidence="14 15">100A6</strain>
    </source>
</reference>
<dbReference type="InterPro" id="IPR042090">
    <property type="entry name" value="CCA_tRNA_nucleotrans_2"/>
</dbReference>
<keyword evidence="9 10" id="KW-0694">RNA-binding</keyword>
<comment type="catalytic activity">
    <reaction evidence="10">
        <text>a tRNA precursor + 2 CTP + ATP = a tRNA with a 3' CCA end + 3 diphosphate</text>
        <dbReference type="Rhea" id="RHEA:14433"/>
        <dbReference type="Rhea" id="RHEA-COMP:10465"/>
        <dbReference type="Rhea" id="RHEA-COMP:10468"/>
        <dbReference type="ChEBI" id="CHEBI:30616"/>
        <dbReference type="ChEBI" id="CHEBI:33019"/>
        <dbReference type="ChEBI" id="CHEBI:37563"/>
        <dbReference type="ChEBI" id="CHEBI:74896"/>
        <dbReference type="ChEBI" id="CHEBI:83071"/>
        <dbReference type="EC" id="2.7.7.72"/>
    </reaction>
</comment>
<feature type="binding site" evidence="10">
    <location>
        <position position="69"/>
    </location>
    <ligand>
        <name>Mg(2+)</name>
        <dbReference type="ChEBI" id="CHEBI:18420"/>
    </ligand>
</feature>
<dbReference type="InterPro" id="IPR002934">
    <property type="entry name" value="Polymerase_NTP_transf_dom"/>
</dbReference>
<dbReference type="GO" id="GO:0000287">
    <property type="term" value="F:magnesium ion binding"/>
    <property type="evidence" value="ECO:0007669"/>
    <property type="project" value="UniProtKB-UniRule"/>
</dbReference>
<dbReference type="PATRIC" id="fig|1132509.6.peg.275"/>
<dbReference type="GO" id="GO:0042245">
    <property type="term" value="P:RNA repair"/>
    <property type="evidence" value="ECO:0007669"/>
    <property type="project" value="UniProtKB-KW"/>
</dbReference>
<feature type="binding site" evidence="10">
    <location>
        <position position="141"/>
    </location>
    <ligand>
        <name>ATP</name>
        <dbReference type="ChEBI" id="CHEBI:30616"/>
    </ligand>
</feature>
<dbReference type="InterPro" id="IPR043519">
    <property type="entry name" value="NT_sf"/>
</dbReference>
<dbReference type="GO" id="GO:0000049">
    <property type="term" value="F:tRNA binding"/>
    <property type="evidence" value="ECO:0007669"/>
    <property type="project" value="UniProtKB-UniRule"/>
</dbReference>
<dbReference type="SUPFAM" id="SSF81631">
    <property type="entry name" value="PAP/OAS1 substrate-binding domain"/>
    <property type="match status" value="1"/>
</dbReference>
<feature type="domain" description="Polymerase nucleotidyl transferase" evidence="11">
    <location>
        <begin position="53"/>
        <end position="141"/>
    </location>
</feature>
<comment type="miscellaneous">
    <text evidence="10">A single active site specifically recognizes both ATP and CTP and is responsible for their addition.</text>
</comment>
<feature type="binding site" evidence="10">
    <location>
        <position position="55"/>
    </location>
    <ligand>
        <name>ATP</name>
        <dbReference type="ChEBI" id="CHEBI:30616"/>
    </ligand>
</feature>
<comment type="caution">
    <text evidence="14">The sequence shown here is derived from an EMBL/GenBank/DDBJ whole genome shotgun (WGS) entry which is preliminary data.</text>
</comment>
<keyword evidence="7 10" id="KW-0067">ATP-binding</keyword>
<comment type="similarity">
    <text evidence="10">Belongs to the tRNA nucleotidyltransferase/poly(A) polymerase family. Archaeal CCA-adding enzyme subfamily.</text>
</comment>
<sequence>MSDALDAVLARVRDRVTPDDDERARLDGAVARLTERTAAALDALPVAADPLHVGSTARGTWLPGDRDIDLFVRFPPDLPRTDLERYGLAVGHDVLPDAHEEYAEHPYVVGEFDGFAVDLVPCYRVERASDIRSAVDRTPFHTRYLETRLDDALAGEVRLAKRFLDAIGVYGSDLRTRGFSGYLTELLVVEHGDFRSLVTAAADWHPPLEFDPEDHGIRSFADPLTMVDPTDPGRNVAAVLSTTNLARFQHYARDLLADPREALFTAGSRVPLSTDGVQRAVERRGTTPLAVRFDAPDIVDDQLYPQLEKSVSGIVTALEGRGFDVLRKVALADDTAVLFVELAVARRPAIERHEGPPVAAREHAARFYETYADRDCDGPFVDGERYVVEREREYRTARAFLDAGAFEDVALGADIETALAEGYEVLAGDEVGVLADEFGRELAAYFSPRP</sequence>
<evidence type="ECO:0000259" key="12">
    <source>
        <dbReference type="Pfam" id="PF09249"/>
    </source>
</evidence>
<feature type="domain" description="CCA-adding enzyme C-terminal" evidence="13">
    <location>
        <begin position="284"/>
        <end position="428"/>
    </location>
</feature>
<feature type="binding site" evidence="10">
    <location>
        <position position="58"/>
    </location>
    <ligand>
        <name>CTP</name>
        <dbReference type="ChEBI" id="CHEBI:37563"/>
    </ligand>
</feature>
<dbReference type="InterPro" id="IPR048833">
    <property type="entry name" value="CAA_C"/>
</dbReference>
<dbReference type="Pfam" id="PF01909">
    <property type="entry name" value="NTP_transf_2"/>
    <property type="match status" value="1"/>
</dbReference>
<dbReference type="InterPro" id="IPR011068">
    <property type="entry name" value="NuclTrfase_I-like_C"/>
</dbReference>
<evidence type="ECO:0000259" key="13">
    <source>
        <dbReference type="Pfam" id="PF21133"/>
    </source>
</evidence>
<dbReference type="RefSeq" id="WP_007690029.1">
    <property type="nucleotide sequence ID" value="NZ_AOMB01000005.1"/>
</dbReference>
<dbReference type="eggNOG" id="arCOG04249">
    <property type="taxonomic scope" value="Archaea"/>
</dbReference>
<dbReference type="CDD" id="cd05400">
    <property type="entry name" value="NT_2-5OAS_ClassI-CCAase"/>
    <property type="match status" value="1"/>
</dbReference>
<name>M0M9V5_9EURY</name>
<keyword evidence="2 10" id="KW-0819">tRNA processing</keyword>
<evidence type="ECO:0000256" key="6">
    <source>
        <dbReference type="ARBA" id="ARBA00022800"/>
    </source>
</evidence>
<protein>
    <recommendedName>
        <fullName evidence="10">CCA-adding enzyme</fullName>
        <ecNumber evidence="10">2.7.7.72</ecNumber>
    </recommendedName>
    <alternativeName>
        <fullName evidence="10">CCA tRNA nucleotidyltransferase</fullName>
    </alternativeName>
    <alternativeName>
        <fullName evidence="10">tRNA CCA-pyrophosphorylase</fullName>
    </alternativeName>
    <alternativeName>
        <fullName evidence="10">tRNA adenylyl-/cytidylyl- transferase</fullName>
    </alternativeName>
    <alternativeName>
        <fullName evidence="10">tRNA nucleotidyltransferase</fullName>
    </alternativeName>
    <alternativeName>
        <fullName evidence="10">tRNA-NT</fullName>
    </alternativeName>
</protein>
<dbReference type="HAMAP" id="MF_01264">
    <property type="entry name" value="CCA_arch"/>
    <property type="match status" value="1"/>
</dbReference>
<comment type="cofactor">
    <cofactor evidence="10">
        <name>Mg(2+)</name>
        <dbReference type="ChEBI" id="CHEBI:18420"/>
    </cofactor>
</comment>
<dbReference type="Pfam" id="PF09249">
    <property type="entry name" value="tRNA_NucTransf2"/>
    <property type="match status" value="1"/>
</dbReference>
<evidence type="ECO:0000313" key="15">
    <source>
        <dbReference type="Proteomes" id="UP000011566"/>
    </source>
</evidence>
<feature type="binding site" evidence="10">
    <location>
        <position position="161"/>
    </location>
    <ligand>
        <name>CTP</name>
        <dbReference type="ChEBI" id="CHEBI:37563"/>
    </ligand>
</feature>
<keyword evidence="1 10" id="KW-0808">Transferase</keyword>
<accession>M0M9V5</accession>
<feature type="binding site" evidence="10">
    <location>
        <position position="58"/>
    </location>
    <ligand>
        <name>ATP</name>
        <dbReference type="ChEBI" id="CHEBI:30616"/>
    </ligand>
</feature>
<evidence type="ECO:0000256" key="10">
    <source>
        <dbReference type="HAMAP-Rule" id="MF_01264"/>
    </source>
</evidence>
<keyword evidence="15" id="KW-1185">Reference proteome</keyword>
<evidence type="ECO:0000259" key="11">
    <source>
        <dbReference type="Pfam" id="PF01909"/>
    </source>
</evidence>
<proteinExistence type="inferred from homology"/>
<dbReference type="InterPro" id="IPR015329">
    <property type="entry name" value="tRNA_NucTransf2"/>
</dbReference>
<feature type="binding site" evidence="10">
    <location>
        <position position="141"/>
    </location>
    <ligand>
        <name>CTP</name>
        <dbReference type="ChEBI" id="CHEBI:37563"/>
    </ligand>
</feature>
<evidence type="ECO:0000313" key="14">
    <source>
        <dbReference type="EMBL" id="EMA41419.1"/>
    </source>
</evidence>
<feature type="binding site" evidence="10">
    <location>
        <position position="161"/>
    </location>
    <ligand>
        <name>ATP</name>
        <dbReference type="ChEBI" id="CHEBI:30616"/>
    </ligand>
</feature>
<keyword evidence="8 10" id="KW-0460">Magnesium</keyword>
<dbReference type="Gene3D" id="3.30.70.1550">
    <property type="entry name" value="Archaeal tRNA CCA-adding enzyme catalytic domain"/>
    <property type="match status" value="1"/>
</dbReference>
<evidence type="ECO:0000256" key="8">
    <source>
        <dbReference type="ARBA" id="ARBA00022842"/>
    </source>
</evidence>
<dbReference type="GO" id="GO:0160016">
    <property type="term" value="F:CCACCA tRNA nucleotidyltransferase activity"/>
    <property type="evidence" value="ECO:0007669"/>
    <property type="project" value="RHEA"/>
</dbReference>
<feature type="binding site" evidence="10">
    <location>
        <position position="118"/>
    </location>
    <ligand>
        <name>Mg(2+)</name>
        <dbReference type="ChEBI" id="CHEBI:18420"/>
    </ligand>
</feature>
<evidence type="ECO:0000256" key="4">
    <source>
        <dbReference type="ARBA" id="ARBA00022723"/>
    </source>
</evidence>
<evidence type="ECO:0000256" key="2">
    <source>
        <dbReference type="ARBA" id="ARBA00022694"/>
    </source>
</evidence>
<dbReference type="InterPro" id="IPR008229">
    <property type="entry name" value="CCA-adding_arc"/>
</dbReference>
<feature type="domain" description="tRNA nucleotidyltransferase substrate binding" evidence="12">
    <location>
        <begin position="156"/>
        <end position="264"/>
    </location>
</feature>
<evidence type="ECO:0000256" key="7">
    <source>
        <dbReference type="ARBA" id="ARBA00022840"/>
    </source>
</evidence>
<keyword evidence="5 10" id="KW-0547">Nucleotide-binding</keyword>
<evidence type="ECO:0000256" key="3">
    <source>
        <dbReference type="ARBA" id="ARBA00022695"/>
    </source>
</evidence>
<dbReference type="EMBL" id="AOMB01000005">
    <property type="protein sequence ID" value="EMA41419.1"/>
    <property type="molecule type" value="Genomic_DNA"/>
</dbReference>
<dbReference type="SUPFAM" id="SSF55003">
    <property type="entry name" value="PAP/Archaeal CCA-adding enzyme, C-terminal domain"/>
    <property type="match status" value="1"/>
</dbReference>
<comment type="function">
    <text evidence="10">Catalyzes the addition and repair of the essential 3'-terminal CCA sequence in tRNAs without using a nucleic acid template. Adds these three nucleotides in the order of C, C, and A to the tRNA nucleotide-73, using CTP and ATP as substrates and producing inorganic pyrophosphate. tRNA 3'-terminal CCA addition is required both for tRNA processing and repair. Also involved in tRNA surveillance by mediating tandem CCA addition to generate a CCACCA at the 3' terminus of unstable tRNAs. While stable tRNAs receive only 3'-terminal CCA, unstable tRNAs are marked with CCACCA and rapidly degraded.</text>
</comment>
<dbReference type="PANTHER" id="PTHR39643:SF1">
    <property type="entry name" value="CCA-ADDING ENZYME"/>
    <property type="match status" value="1"/>
</dbReference>
<keyword evidence="4 10" id="KW-0479">Metal-binding</keyword>